<dbReference type="InterPro" id="IPR001810">
    <property type="entry name" value="F-box_dom"/>
</dbReference>
<proteinExistence type="predicted"/>
<keyword evidence="2" id="KW-1185">Reference proteome</keyword>
<dbReference type="PROSITE" id="PS50181">
    <property type="entry name" value="FBOX"/>
    <property type="match status" value="1"/>
</dbReference>
<dbReference type="SMART" id="SM00367">
    <property type="entry name" value="LRR_CC"/>
    <property type="match status" value="5"/>
</dbReference>
<evidence type="ECO:0000313" key="2">
    <source>
        <dbReference type="Proteomes" id="UP000515154"/>
    </source>
</evidence>
<organism evidence="2 3">
    <name type="scientific">Octopus sinensis</name>
    <name type="common">East Asian common octopus</name>
    <dbReference type="NCBI Taxonomy" id="2607531"/>
    <lineage>
        <taxon>Eukaryota</taxon>
        <taxon>Metazoa</taxon>
        <taxon>Spiralia</taxon>
        <taxon>Lophotrochozoa</taxon>
        <taxon>Mollusca</taxon>
        <taxon>Cephalopoda</taxon>
        <taxon>Coleoidea</taxon>
        <taxon>Octopodiformes</taxon>
        <taxon>Octopoda</taxon>
        <taxon>Incirrata</taxon>
        <taxon>Octopodidae</taxon>
        <taxon>Octopus</taxon>
    </lineage>
</organism>
<dbReference type="InterPro" id="IPR032675">
    <property type="entry name" value="LRR_dom_sf"/>
</dbReference>
<evidence type="ECO:0000313" key="3">
    <source>
        <dbReference type="RefSeq" id="XP_029650512.1"/>
    </source>
</evidence>
<dbReference type="Pfam" id="PF12937">
    <property type="entry name" value="F-box-like"/>
    <property type="match status" value="1"/>
</dbReference>
<protein>
    <submittedName>
        <fullName evidence="3">F-box/LRR-repeat protein 15</fullName>
    </submittedName>
</protein>
<feature type="domain" description="F-box" evidence="1">
    <location>
        <begin position="29"/>
        <end position="78"/>
    </location>
</feature>
<dbReference type="SUPFAM" id="SSF52047">
    <property type="entry name" value="RNI-like"/>
    <property type="match status" value="1"/>
</dbReference>
<sequence>MSELMNVAVDDESWGEIVQFEGQTRRTERCYINELPGELIARIFQYFHPVEDQLSLLAFVCRKWRDVLKHTATLWRSLHINPTRYSYWHFSLVCSIFRVYGHHIQKLIWREQSPVYESVFSLIPRLRNLRYLRLPVLWTRAVVESLAPLSNMEQVQINGGFSLTDDDLLQIARYFPYLKEISLNACWQITADGVMRFLEILPELESVKFKINSGLLLNDVRSERAMSEGARIIQSVADSEFASLVTVLCLHFVPIEMEELWDLVKKFQNLKKLCISNCEHLHGIRLLSSSLQKLYLYNLWNVVFVSVEADSLRVTEIDYGLESIEHLELFSSKLRRVAVNGSDVLRTLNIRSQRLTILELSYCEEIEMNSFKETLQNNPSIICLKLGCISQDSLTLDEFTIPNVQELCLLADFACETLHIRSPTLRLLHTESESDIITVSHVYIIANHLCKVALIGLPSLKTMTIQCVSVDSIELNLCSDDQLVLDSCVIQALTAVGFLRFFDCKLNLLSICTPLARTIVLYRCQMTDYVLQMALIGCSNIAHLNLEKCRNLEKVAIQQCLLRYLNMFGCNQLQQLYLDCPELLALNLGECAESIRLFLKGIEQDLTELCCQKYVVFPHESVRWTHSFPPQIYAFN</sequence>
<gene>
    <name evidence="3" type="primary">LOC115223919</name>
</gene>
<dbReference type="InterPro" id="IPR053772">
    <property type="entry name" value="At1g61320/At1g61330-like"/>
</dbReference>
<dbReference type="Proteomes" id="UP000515154">
    <property type="component" value="Linkage group LG24"/>
</dbReference>
<name>A0A6P7TLK2_9MOLL</name>
<reference evidence="3" key="1">
    <citation type="submission" date="2025-08" db="UniProtKB">
        <authorList>
            <consortium name="RefSeq"/>
        </authorList>
    </citation>
    <scope>IDENTIFICATION</scope>
</reference>
<evidence type="ECO:0000259" key="1">
    <source>
        <dbReference type="PROSITE" id="PS50181"/>
    </source>
</evidence>
<dbReference type="Gene3D" id="3.80.10.10">
    <property type="entry name" value="Ribonuclease Inhibitor"/>
    <property type="match status" value="1"/>
</dbReference>
<accession>A0A6P7TLK2</accession>
<dbReference type="PANTHER" id="PTHR34145">
    <property type="entry name" value="OS02G0105600 PROTEIN"/>
    <property type="match status" value="1"/>
</dbReference>
<dbReference type="InterPro" id="IPR006553">
    <property type="entry name" value="Leu-rich_rpt_Cys-con_subtyp"/>
</dbReference>
<dbReference type="KEGG" id="osn:115223919"/>
<dbReference type="RefSeq" id="XP_029650512.1">
    <property type="nucleotide sequence ID" value="XM_029794652.2"/>
</dbReference>
<dbReference type="AlphaFoldDB" id="A0A6P7TLK2"/>
<dbReference type="Gene3D" id="1.20.1280.50">
    <property type="match status" value="1"/>
</dbReference>